<keyword evidence="4" id="KW-0479">Metal-binding</keyword>
<dbReference type="InterPro" id="IPR052320">
    <property type="entry name" value="Cytochrome_b5_domain"/>
</dbReference>
<dbReference type="PANTHER" id="PTHR21281:SF0">
    <property type="entry name" value="CYTOCHROME B5 DOMAIN-CONTAINING PROTEIN 1"/>
    <property type="match status" value="1"/>
</dbReference>
<evidence type="ECO:0000256" key="8">
    <source>
        <dbReference type="ARBA" id="ARBA00040649"/>
    </source>
</evidence>
<evidence type="ECO:0000256" key="9">
    <source>
        <dbReference type="ARBA" id="ARBA00046139"/>
    </source>
</evidence>
<evidence type="ECO:0000313" key="11">
    <source>
        <dbReference type="EMBL" id="CAD8487627.1"/>
    </source>
</evidence>
<keyword evidence="2" id="KW-0963">Cytoplasm</keyword>
<accession>A0A7S0HKJ0</accession>
<evidence type="ECO:0000256" key="6">
    <source>
        <dbReference type="ARBA" id="ARBA00023212"/>
    </source>
</evidence>
<evidence type="ECO:0000256" key="4">
    <source>
        <dbReference type="ARBA" id="ARBA00022723"/>
    </source>
</evidence>
<evidence type="ECO:0000256" key="1">
    <source>
        <dbReference type="ARBA" id="ARBA00004430"/>
    </source>
</evidence>
<sequence>MHEDLTRTYFTPNEVASHNSSQNDCWVSFLGRVYNLTELILENKGALIQPIADAAGKDISHWFDKNGDVKRHINIETGIEEYYTPMGRFLHIPPSDPSMDFNTDFDLPWWKDHETAEPKYWVGMLSKKTRMIRIVNMLTKDEHTVEVCSEDSLEQIQSKYLMHNKHAASYTWKRLPRPGVEKEMVVLDMKKTLEANAVVDESEEFEELGLDDDYFIPSLHLYYKDDLTVA</sequence>
<name>A0A7S0HKJ0_9CRYP</name>
<dbReference type="InterPro" id="IPR001199">
    <property type="entry name" value="Cyt_B5-like_heme/steroid-bd"/>
</dbReference>
<evidence type="ECO:0000256" key="2">
    <source>
        <dbReference type="ARBA" id="ARBA00022490"/>
    </source>
</evidence>
<dbReference type="SUPFAM" id="SSF55856">
    <property type="entry name" value="Cytochrome b5-like heme/steroid binding domain"/>
    <property type="match status" value="1"/>
</dbReference>
<keyword evidence="6" id="KW-0206">Cytoskeleton</keyword>
<evidence type="ECO:0000259" key="10">
    <source>
        <dbReference type="PROSITE" id="PS50255"/>
    </source>
</evidence>
<dbReference type="SMART" id="SM01117">
    <property type="entry name" value="Cyt-b5"/>
    <property type="match status" value="1"/>
</dbReference>
<organism evidence="11">
    <name type="scientific">Hanusia phi</name>
    <dbReference type="NCBI Taxonomy" id="3032"/>
    <lineage>
        <taxon>Eukaryota</taxon>
        <taxon>Cryptophyceae</taxon>
        <taxon>Pyrenomonadales</taxon>
        <taxon>Geminigeraceae</taxon>
        <taxon>Hanusia</taxon>
    </lineage>
</organism>
<dbReference type="GO" id="GO:0005930">
    <property type="term" value="C:axoneme"/>
    <property type="evidence" value="ECO:0007669"/>
    <property type="project" value="UniProtKB-SubCell"/>
</dbReference>
<keyword evidence="3" id="KW-0349">Heme</keyword>
<protein>
    <recommendedName>
        <fullName evidence="8">Cytochrome b5 domain-containing protein 1</fullName>
    </recommendedName>
</protein>
<dbReference type="PANTHER" id="PTHR21281">
    <property type="entry name" value="CYTOCHROME B5 DOMAIN-CONTAINING PROTEIN 1"/>
    <property type="match status" value="1"/>
</dbReference>
<evidence type="ECO:0000256" key="3">
    <source>
        <dbReference type="ARBA" id="ARBA00022617"/>
    </source>
</evidence>
<reference evidence="11" key="1">
    <citation type="submission" date="2021-01" db="EMBL/GenBank/DDBJ databases">
        <authorList>
            <person name="Corre E."/>
            <person name="Pelletier E."/>
            <person name="Niang G."/>
            <person name="Scheremetjew M."/>
            <person name="Finn R."/>
            <person name="Kale V."/>
            <person name="Holt S."/>
            <person name="Cochrane G."/>
            <person name="Meng A."/>
            <person name="Brown T."/>
            <person name="Cohen L."/>
        </authorList>
    </citation>
    <scope>NUCLEOTIDE SEQUENCE</scope>
    <source>
        <strain evidence="11">CCMP325</strain>
    </source>
</reference>
<dbReference type="PROSITE" id="PS50255">
    <property type="entry name" value="CYTOCHROME_B5_2"/>
    <property type="match status" value="1"/>
</dbReference>
<dbReference type="GO" id="GO:0046872">
    <property type="term" value="F:metal ion binding"/>
    <property type="evidence" value="ECO:0007669"/>
    <property type="project" value="UniProtKB-KW"/>
</dbReference>
<dbReference type="InterPro" id="IPR036400">
    <property type="entry name" value="Cyt_B5-like_heme/steroid_sf"/>
</dbReference>
<proteinExistence type="predicted"/>
<keyword evidence="7" id="KW-0966">Cell projection</keyword>
<dbReference type="AlphaFoldDB" id="A0A7S0HKJ0"/>
<dbReference type="Gene3D" id="3.10.120.10">
    <property type="entry name" value="Cytochrome b5-like heme/steroid binding domain"/>
    <property type="match status" value="1"/>
</dbReference>
<dbReference type="Pfam" id="PF00173">
    <property type="entry name" value="Cyt-b5"/>
    <property type="match status" value="1"/>
</dbReference>
<comment type="subcellular location">
    <subcellularLocation>
        <location evidence="1">Cytoplasm</location>
        <location evidence="1">Cytoskeleton</location>
        <location evidence="1">Cilium axoneme</location>
    </subcellularLocation>
</comment>
<dbReference type="EMBL" id="HBEO01018171">
    <property type="protein sequence ID" value="CAD8487627.1"/>
    <property type="molecule type" value="Transcribed_RNA"/>
</dbReference>
<evidence type="ECO:0000256" key="7">
    <source>
        <dbReference type="ARBA" id="ARBA00023273"/>
    </source>
</evidence>
<gene>
    <name evidence="11" type="ORF">HPHI1048_LOCUS12393</name>
</gene>
<evidence type="ECO:0000256" key="5">
    <source>
        <dbReference type="ARBA" id="ARBA00023004"/>
    </source>
</evidence>
<comment type="function">
    <text evidence="9">Radial spoke stalk protein that binds heme under oxidizing conditions. Required for the coordinated beating of multiple cilia maybe by functioning in a redox signaling pathway.</text>
</comment>
<keyword evidence="5" id="KW-0408">Iron</keyword>
<feature type="domain" description="Cytochrome b5 heme-binding" evidence="10">
    <location>
        <begin position="7"/>
        <end position="72"/>
    </location>
</feature>